<name>A0ABM9LVX6_9MYCO</name>
<dbReference type="RefSeq" id="WP_308478416.1">
    <property type="nucleotide sequence ID" value="NZ_OY726397.1"/>
</dbReference>
<evidence type="ECO:0008006" key="3">
    <source>
        <dbReference type="Google" id="ProtNLM"/>
    </source>
</evidence>
<organism evidence="1 2">
    <name type="scientific">[Mycobacterium] burgundiense</name>
    <dbReference type="NCBI Taxonomy" id="3064286"/>
    <lineage>
        <taxon>Bacteria</taxon>
        <taxon>Bacillati</taxon>
        <taxon>Actinomycetota</taxon>
        <taxon>Actinomycetes</taxon>
        <taxon>Mycobacteriales</taxon>
        <taxon>Mycobacteriaceae</taxon>
        <taxon>Mycolicibacterium</taxon>
    </lineage>
</organism>
<keyword evidence="2" id="KW-1185">Reference proteome</keyword>
<accession>A0ABM9LVX6</accession>
<protein>
    <recommendedName>
        <fullName evidence="3">Transposase</fullName>
    </recommendedName>
</protein>
<proteinExistence type="predicted"/>
<evidence type="ECO:0000313" key="2">
    <source>
        <dbReference type="Proteomes" id="UP001190465"/>
    </source>
</evidence>
<gene>
    <name evidence="1" type="ORF">MU0053_002992</name>
</gene>
<evidence type="ECO:0000313" key="1">
    <source>
        <dbReference type="EMBL" id="CAJ1505648.1"/>
    </source>
</evidence>
<dbReference type="EMBL" id="OY726397">
    <property type="protein sequence ID" value="CAJ1505648.1"/>
    <property type="molecule type" value="Genomic_DNA"/>
</dbReference>
<sequence>MTTTEYPVDSTTRTCCGGIGRHTRDCSLRINGIRRRISTILDMAPASSWSAEEAEAVWEALAGIVAKRQSGTSQT</sequence>
<reference evidence="1 2" key="1">
    <citation type="submission" date="2023-08" db="EMBL/GenBank/DDBJ databases">
        <authorList>
            <person name="Folkvardsen B D."/>
            <person name="Norman A."/>
        </authorList>
    </citation>
    <scope>NUCLEOTIDE SEQUENCE [LARGE SCALE GENOMIC DNA]</scope>
    <source>
        <strain evidence="1 2">Mu0053</strain>
    </source>
</reference>
<dbReference type="Proteomes" id="UP001190465">
    <property type="component" value="Chromosome"/>
</dbReference>